<dbReference type="EMBL" id="JAWWNJ010000032">
    <property type="protein sequence ID" value="KAK7026221.1"/>
    <property type="molecule type" value="Genomic_DNA"/>
</dbReference>
<keyword evidence="3" id="KW-1185">Reference proteome</keyword>
<feature type="region of interest" description="Disordered" evidence="1">
    <location>
        <begin position="159"/>
        <end position="221"/>
    </location>
</feature>
<proteinExistence type="predicted"/>
<evidence type="ECO:0000313" key="2">
    <source>
        <dbReference type="EMBL" id="KAK7026221.1"/>
    </source>
</evidence>
<dbReference type="AlphaFoldDB" id="A0AAW0BKF0"/>
<name>A0AAW0BKF0_9AGAR</name>
<dbReference type="Proteomes" id="UP001362999">
    <property type="component" value="Unassembled WGS sequence"/>
</dbReference>
<reference evidence="2 3" key="1">
    <citation type="journal article" date="2024" name="J Genomics">
        <title>Draft genome sequencing and assembly of Favolaschia claudopus CIRM-BRFM 2984 isolated from oak limbs.</title>
        <authorList>
            <person name="Navarro D."/>
            <person name="Drula E."/>
            <person name="Chaduli D."/>
            <person name="Cazenave R."/>
            <person name="Ahrendt S."/>
            <person name="Wang J."/>
            <person name="Lipzen A."/>
            <person name="Daum C."/>
            <person name="Barry K."/>
            <person name="Grigoriev I.V."/>
            <person name="Favel A."/>
            <person name="Rosso M.N."/>
            <person name="Martin F."/>
        </authorList>
    </citation>
    <scope>NUCLEOTIDE SEQUENCE [LARGE SCALE GENOMIC DNA]</scope>
    <source>
        <strain evidence="2 3">CIRM-BRFM 2984</strain>
    </source>
</reference>
<protein>
    <submittedName>
        <fullName evidence="2">Uncharacterized protein</fullName>
    </submittedName>
</protein>
<evidence type="ECO:0000313" key="3">
    <source>
        <dbReference type="Proteomes" id="UP001362999"/>
    </source>
</evidence>
<organism evidence="2 3">
    <name type="scientific">Favolaschia claudopus</name>
    <dbReference type="NCBI Taxonomy" id="2862362"/>
    <lineage>
        <taxon>Eukaryota</taxon>
        <taxon>Fungi</taxon>
        <taxon>Dikarya</taxon>
        <taxon>Basidiomycota</taxon>
        <taxon>Agaricomycotina</taxon>
        <taxon>Agaricomycetes</taxon>
        <taxon>Agaricomycetidae</taxon>
        <taxon>Agaricales</taxon>
        <taxon>Marasmiineae</taxon>
        <taxon>Mycenaceae</taxon>
        <taxon>Favolaschia</taxon>
    </lineage>
</organism>
<comment type="caution">
    <text evidence="2">The sequence shown here is derived from an EMBL/GenBank/DDBJ whole genome shotgun (WGS) entry which is preliminary data.</text>
</comment>
<accession>A0AAW0BKF0</accession>
<feature type="compositionally biased region" description="Low complexity" evidence="1">
    <location>
        <begin position="180"/>
        <end position="194"/>
    </location>
</feature>
<sequence length="453" mass="50147">MSISFLPLLPSMSRNCHHYNPYPRRSARVPIGLPPPPALSPEMQVVVQQAAIDLKFFTEAGIIVTWNHSLSQWDLVDRPQRTTNNDRELYVGAGSFPSVPGFNYPLCPHLDTFGRPYDRMKLFLAKRYEGKIEDFFRAHDHQCSFVVIIPKVRPSKYSVGHAQEQGSDEEEDEVQQALLASTTSSPSSSQTASANPRISLPSPASSSRPKPTPRIPGSPTIHRSYFSDAVATARACSDVSVMEVCWDGVFTGRFQTTPSAHPLYPQPGAVTHSVMQPYDPAYNPGCLDRTYQHLHFFDSKIGRCIRALNSTLGVTSDVVQGLIDDSIRCHSCSCQYSFDGYNAHIRDGLCGNRPNPTPVIPAPPRAPYYELDNRELPAGKCLGRYAEFLDTPIGASMLEWNSRLGIPTDVWALVATAVEECETCHFVRTFPAHAAHLHSETGKCNDLVDDDGE</sequence>
<gene>
    <name evidence="2" type="ORF">R3P38DRAFT_2707143</name>
</gene>
<evidence type="ECO:0000256" key="1">
    <source>
        <dbReference type="SAM" id="MobiDB-lite"/>
    </source>
</evidence>